<sequence length="159" mass="16793">MYRVFALLIAASIALPAAIAGTIRPQDGWVVIDTRYSFSALVDRLETAVKDQHMGLVTSASASEGAKAAGIQIAGNRIVGVFRNDFARRMLDASVAAGIEAPIRFYVTENPDGTATLSYKKPTTVFAPYADEGKDALKGLAAELDGIFAKIAAAATKEK</sequence>
<feature type="chain" id="PRO_5024410407" evidence="1">
    <location>
        <begin position="21"/>
        <end position="159"/>
    </location>
</feature>
<evidence type="ECO:0000313" key="3">
    <source>
        <dbReference type="EMBL" id="TYO67514.1"/>
    </source>
</evidence>
<reference evidence="3 4" key="1">
    <citation type="submission" date="2019-08" db="EMBL/GenBank/DDBJ databases">
        <title>Bradyrhizobium hipponensis sp. nov., a rhizobium isolated from a Lupinus angustifolius root nodule in Tunisia.</title>
        <authorList>
            <person name="Off K."/>
            <person name="Rejili M."/>
            <person name="Mars M."/>
            <person name="Brachmann A."/>
            <person name="Marin M."/>
        </authorList>
    </citation>
    <scope>NUCLEOTIDE SEQUENCE [LARGE SCALE GENOMIC DNA]</scope>
    <source>
        <strain evidence="4">aSej3</strain>
    </source>
</reference>
<dbReference type="CDD" id="cd14797">
    <property type="entry name" value="DUF302"/>
    <property type="match status" value="1"/>
</dbReference>
<dbReference type="Pfam" id="PF03625">
    <property type="entry name" value="DUF302"/>
    <property type="match status" value="1"/>
</dbReference>
<feature type="domain" description="DUF302" evidence="2">
    <location>
        <begin position="63"/>
        <end position="122"/>
    </location>
</feature>
<feature type="signal peptide" evidence="1">
    <location>
        <begin position="1"/>
        <end position="20"/>
    </location>
</feature>
<name>A0A5S4YUY8_9BRAD</name>
<dbReference type="SUPFAM" id="SSF103247">
    <property type="entry name" value="TT1751-like"/>
    <property type="match status" value="1"/>
</dbReference>
<keyword evidence="1" id="KW-0732">Signal</keyword>
<dbReference type="EMBL" id="VSTH01000018">
    <property type="protein sequence ID" value="TYO67514.1"/>
    <property type="molecule type" value="Genomic_DNA"/>
</dbReference>
<accession>A0A5S4YUY8</accession>
<comment type="caution">
    <text evidence="3">The sequence shown here is derived from an EMBL/GenBank/DDBJ whole genome shotgun (WGS) entry which is preliminary data.</text>
</comment>
<keyword evidence="4" id="KW-1185">Reference proteome</keyword>
<dbReference type="InterPro" id="IPR005180">
    <property type="entry name" value="DUF302"/>
</dbReference>
<evidence type="ECO:0000256" key="1">
    <source>
        <dbReference type="SAM" id="SignalP"/>
    </source>
</evidence>
<dbReference type="AlphaFoldDB" id="A0A5S4YUY8"/>
<evidence type="ECO:0000259" key="2">
    <source>
        <dbReference type="Pfam" id="PF03625"/>
    </source>
</evidence>
<gene>
    <name evidence="3" type="ORF">FXV83_05975</name>
</gene>
<dbReference type="InterPro" id="IPR035923">
    <property type="entry name" value="TT1751-like_sf"/>
</dbReference>
<dbReference type="Proteomes" id="UP000324797">
    <property type="component" value="Unassembled WGS sequence"/>
</dbReference>
<organism evidence="3 4">
    <name type="scientific">Bradyrhizobium hipponense</name>
    <dbReference type="NCBI Taxonomy" id="2605638"/>
    <lineage>
        <taxon>Bacteria</taxon>
        <taxon>Pseudomonadati</taxon>
        <taxon>Pseudomonadota</taxon>
        <taxon>Alphaproteobacteria</taxon>
        <taxon>Hyphomicrobiales</taxon>
        <taxon>Nitrobacteraceae</taxon>
        <taxon>Bradyrhizobium</taxon>
    </lineage>
</organism>
<protein>
    <submittedName>
        <fullName evidence="3">DUF302 domain-containing protein</fullName>
    </submittedName>
</protein>
<dbReference type="PANTHER" id="PTHR38342:SF2">
    <property type="entry name" value="INNER MEMBRANE OR EXPORTED"/>
    <property type="match status" value="1"/>
</dbReference>
<proteinExistence type="predicted"/>
<dbReference type="Gene3D" id="3.30.310.70">
    <property type="entry name" value="TT1751-like domain"/>
    <property type="match status" value="1"/>
</dbReference>
<evidence type="ECO:0000313" key="4">
    <source>
        <dbReference type="Proteomes" id="UP000324797"/>
    </source>
</evidence>
<dbReference type="PANTHER" id="PTHR38342">
    <property type="entry name" value="SLR5037 PROTEIN"/>
    <property type="match status" value="1"/>
</dbReference>